<dbReference type="SUPFAM" id="SSF53720">
    <property type="entry name" value="ALDH-like"/>
    <property type="match status" value="1"/>
</dbReference>
<name>Q5GZ43_XANOR</name>
<dbReference type="InterPro" id="IPR047110">
    <property type="entry name" value="GABD/Sad-like"/>
</dbReference>
<dbReference type="Pfam" id="PF00171">
    <property type="entry name" value="Aldedh"/>
    <property type="match status" value="1"/>
</dbReference>
<dbReference type="Gene3D" id="3.40.309.10">
    <property type="entry name" value="Aldehyde Dehydrogenase, Chain A, domain 2"/>
    <property type="match status" value="1"/>
</dbReference>
<dbReference type="InterPro" id="IPR016163">
    <property type="entry name" value="Ald_DH_C"/>
</dbReference>
<evidence type="ECO:0000256" key="2">
    <source>
        <dbReference type="ARBA" id="ARBA00022857"/>
    </source>
</evidence>
<dbReference type="InterPro" id="IPR016162">
    <property type="entry name" value="Ald_DH_N"/>
</dbReference>
<dbReference type="InterPro" id="IPR016160">
    <property type="entry name" value="Ald_DH_CS_CYS"/>
</dbReference>
<dbReference type="InterPro" id="IPR016161">
    <property type="entry name" value="Ald_DH/histidinol_DH"/>
</dbReference>
<dbReference type="InterPro" id="IPR044148">
    <property type="entry name" value="ALDH_GabD1-like"/>
</dbReference>
<dbReference type="PROSITE" id="PS00070">
    <property type="entry name" value="ALDEHYDE_DEHYDR_CYS"/>
    <property type="match status" value="1"/>
</dbReference>
<evidence type="ECO:0000313" key="6">
    <source>
        <dbReference type="Proteomes" id="UP000006735"/>
    </source>
</evidence>
<dbReference type="STRING" id="291331.XOO2774"/>
<sequence length="466" mass="50046">MTSMAVLLLENAMSYDTVNPTSGQVEHTQQTMDAAAIEARLAASAKAFPAWAALPLGERGALLRRVGEELTKRRDDLQRIMTAEMGKLRREALAEVDKCAQACAYYAEHAAAYLAPRDIPTEAQSSYVRYEPLGCVFAVMPWNFPLWQAFRFLAPSLMAGNVSLLKHASNVPRCADVMKEVLDAAGIPPGVFDVLHIDNDQAADVVRDDRIAAVTLTGSERAGRSLAANAGDQLKKCVMELGGSDAFVVLEDADLEHTVQSAVQSRFDNSGQTCIAAKRFIVVDAIADQFIERFVAAAAKRVVGDPQQESTTLAPMARADLRDELHKQVQASVAKGAKVLLGGEPVAGSHAGYPATILDNVAPGMPAYDEEFFGPVASIIRVADEAEAVRVANDTTFGLGGSVWTADAKRGERVAQQLQCGAAFVNSVVKSDVRLPFGGIKRSGFGRELADHGIHEFMNIKTIYVA</sequence>
<keyword evidence="2" id="KW-0521">NADP</keyword>
<dbReference type="GO" id="GO:0004777">
    <property type="term" value="F:succinate-semialdehyde dehydrogenase (NAD+) activity"/>
    <property type="evidence" value="ECO:0007669"/>
    <property type="project" value="TreeGrafter"/>
</dbReference>
<comment type="similarity">
    <text evidence="1">Belongs to the aldehyde dehydrogenase family.</text>
</comment>
<accession>Q5GZ43</accession>
<gene>
    <name evidence="5" type="primary">gabD</name>
    <name evidence="5" type="ordered locus">XOO2774</name>
</gene>
<dbReference type="CDD" id="cd07100">
    <property type="entry name" value="ALDH_SSADH1_GabD1"/>
    <property type="match status" value="1"/>
</dbReference>
<dbReference type="InterPro" id="IPR015590">
    <property type="entry name" value="Aldehyde_DH_dom"/>
</dbReference>
<dbReference type="FunFam" id="3.40.309.10:FF:000010">
    <property type="entry name" value="Gamma-aminobutyraldehyde dehydrogenase"/>
    <property type="match status" value="1"/>
</dbReference>
<evidence type="ECO:0000259" key="4">
    <source>
        <dbReference type="Pfam" id="PF00171"/>
    </source>
</evidence>
<dbReference type="PANTHER" id="PTHR43217:SF1">
    <property type="entry name" value="SUCCINATE SEMIALDEHYDE DEHYDROGENASE [NAD(P)+] SAD"/>
    <property type="match status" value="1"/>
</dbReference>
<dbReference type="AlphaFoldDB" id="Q5GZ43"/>
<dbReference type="PANTHER" id="PTHR43217">
    <property type="entry name" value="SUCCINATE SEMIALDEHYDE DEHYDROGENASE [NAD(P)+] SAD"/>
    <property type="match status" value="1"/>
</dbReference>
<reference evidence="5 6" key="1">
    <citation type="journal article" date="2005" name="Nucleic Acids Res.">
        <title>The genome sequence of Xanthomonas oryzae pathovar oryzae KACC10331, the bacterial blight pathogen of rice.</title>
        <authorList>
            <person name="Lee B.M."/>
            <person name="Park Y.J."/>
            <person name="Park D.S."/>
            <person name="Kang H.W."/>
            <person name="Kim J.G."/>
            <person name="Song E.S."/>
            <person name="Park I.C."/>
            <person name="Yoon U.H."/>
            <person name="Hahn J.H."/>
            <person name="Koo B.S."/>
            <person name="Lee G.B."/>
            <person name="Kim H."/>
            <person name="Park H.S."/>
            <person name="Yoon K.O."/>
            <person name="Kim J.H."/>
            <person name="Jung C.H."/>
            <person name="Koh N.H."/>
            <person name="Seo J.S."/>
            <person name="Go S.J."/>
        </authorList>
    </citation>
    <scope>NUCLEOTIDE SEQUENCE [LARGE SCALE GENOMIC DNA]</scope>
    <source>
        <strain evidence="6">KACC10331 / KXO85</strain>
    </source>
</reference>
<dbReference type="FunFam" id="3.40.605.10:FF:000012">
    <property type="entry name" value="NAD-dependent succinate-semialdehyde dehydrogenase"/>
    <property type="match status" value="1"/>
</dbReference>
<organism evidence="5 6">
    <name type="scientific">Xanthomonas oryzae pv. oryzae (strain KACC10331 / KXO85)</name>
    <dbReference type="NCBI Taxonomy" id="291331"/>
    <lineage>
        <taxon>Bacteria</taxon>
        <taxon>Pseudomonadati</taxon>
        <taxon>Pseudomonadota</taxon>
        <taxon>Gammaproteobacteria</taxon>
        <taxon>Lysobacterales</taxon>
        <taxon>Lysobacteraceae</taxon>
        <taxon>Xanthomonas</taxon>
    </lineage>
</organism>
<feature type="domain" description="Aldehyde dehydrogenase" evidence="4">
    <location>
        <begin position="14"/>
        <end position="463"/>
    </location>
</feature>
<dbReference type="HOGENOM" id="CLU_005391_1_0_6"/>
<protein>
    <submittedName>
        <fullName evidence="5">Succinate-semialdehyde dehydrogenase</fullName>
    </submittedName>
</protein>
<dbReference type="EMBL" id="AE013598">
    <property type="protein sequence ID" value="AAW76028.1"/>
    <property type="molecule type" value="Genomic_DNA"/>
</dbReference>
<dbReference type="Proteomes" id="UP000006735">
    <property type="component" value="Chromosome"/>
</dbReference>
<dbReference type="KEGG" id="xoo:XOO2774"/>
<keyword evidence="6" id="KW-1185">Reference proteome</keyword>
<dbReference type="GO" id="GO:0004030">
    <property type="term" value="F:aldehyde dehydrogenase [NAD(P)+] activity"/>
    <property type="evidence" value="ECO:0007669"/>
    <property type="project" value="InterPro"/>
</dbReference>
<keyword evidence="3" id="KW-0560">Oxidoreductase</keyword>
<evidence type="ECO:0000313" key="5">
    <source>
        <dbReference type="EMBL" id="AAW76028.1"/>
    </source>
</evidence>
<evidence type="ECO:0000256" key="1">
    <source>
        <dbReference type="ARBA" id="ARBA00009986"/>
    </source>
</evidence>
<proteinExistence type="inferred from homology"/>
<dbReference type="Gene3D" id="3.40.605.10">
    <property type="entry name" value="Aldehyde Dehydrogenase, Chain A, domain 1"/>
    <property type="match status" value="1"/>
</dbReference>
<evidence type="ECO:0000256" key="3">
    <source>
        <dbReference type="ARBA" id="ARBA00023002"/>
    </source>
</evidence>